<keyword evidence="5 13" id="KW-0479">Metal-binding</keyword>
<dbReference type="Pfam" id="PF00587">
    <property type="entry name" value="tRNA-synt_2b"/>
    <property type="match status" value="1"/>
</dbReference>
<dbReference type="InterPro" id="IPR006195">
    <property type="entry name" value="aa-tRNA-synth_II"/>
</dbReference>
<dbReference type="SUPFAM" id="SSF52954">
    <property type="entry name" value="Class II aaRS ABD-related"/>
    <property type="match status" value="1"/>
</dbReference>
<dbReference type="FunFam" id="3.40.50.800:FF:000001">
    <property type="entry name" value="Threonine--tRNA ligase"/>
    <property type="match status" value="1"/>
</dbReference>
<evidence type="ECO:0000256" key="7">
    <source>
        <dbReference type="ARBA" id="ARBA00022833"/>
    </source>
</evidence>
<evidence type="ECO:0000256" key="13">
    <source>
        <dbReference type="HAMAP-Rule" id="MF_00184"/>
    </source>
</evidence>
<dbReference type="Gene3D" id="3.40.50.800">
    <property type="entry name" value="Anticodon-binding domain"/>
    <property type="match status" value="1"/>
</dbReference>
<feature type="binding site" evidence="13">
    <location>
        <position position="514"/>
    </location>
    <ligand>
        <name>Zn(2+)</name>
        <dbReference type="ChEBI" id="CHEBI:29105"/>
        <note>catalytic</note>
    </ligand>
</feature>
<dbReference type="InterPro" id="IPR004095">
    <property type="entry name" value="TGS"/>
</dbReference>
<comment type="catalytic activity">
    <reaction evidence="12 13">
        <text>tRNA(Thr) + L-threonine + ATP = L-threonyl-tRNA(Thr) + AMP + diphosphate + H(+)</text>
        <dbReference type="Rhea" id="RHEA:24624"/>
        <dbReference type="Rhea" id="RHEA-COMP:9670"/>
        <dbReference type="Rhea" id="RHEA-COMP:9704"/>
        <dbReference type="ChEBI" id="CHEBI:15378"/>
        <dbReference type="ChEBI" id="CHEBI:30616"/>
        <dbReference type="ChEBI" id="CHEBI:33019"/>
        <dbReference type="ChEBI" id="CHEBI:57926"/>
        <dbReference type="ChEBI" id="CHEBI:78442"/>
        <dbReference type="ChEBI" id="CHEBI:78534"/>
        <dbReference type="ChEBI" id="CHEBI:456215"/>
        <dbReference type="EC" id="6.1.1.3"/>
    </reaction>
</comment>
<dbReference type="CDD" id="cd01667">
    <property type="entry name" value="TGS_ThrRS"/>
    <property type="match status" value="1"/>
</dbReference>
<dbReference type="InterPro" id="IPR002314">
    <property type="entry name" value="aa-tRNA-synt_IIb"/>
</dbReference>
<keyword evidence="8 13" id="KW-0067">ATP-binding</keyword>
<comment type="subunit">
    <text evidence="13">Homodimer.</text>
</comment>
<feature type="binding site" evidence="13">
    <location>
        <position position="338"/>
    </location>
    <ligand>
        <name>Zn(2+)</name>
        <dbReference type="ChEBI" id="CHEBI:29105"/>
        <note>catalytic</note>
    </ligand>
</feature>
<dbReference type="Gene3D" id="3.30.54.20">
    <property type="match status" value="1"/>
</dbReference>
<evidence type="ECO:0000256" key="12">
    <source>
        <dbReference type="ARBA" id="ARBA00049515"/>
    </source>
</evidence>
<evidence type="ECO:0000256" key="4">
    <source>
        <dbReference type="ARBA" id="ARBA00022598"/>
    </source>
</evidence>
<dbReference type="CDD" id="cd00771">
    <property type="entry name" value="ThrRS_core"/>
    <property type="match status" value="1"/>
</dbReference>
<dbReference type="Pfam" id="PF07973">
    <property type="entry name" value="tRNA_SAD"/>
    <property type="match status" value="1"/>
</dbReference>
<evidence type="ECO:0000256" key="1">
    <source>
        <dbReference type="ARBA" id="ARBA00008226"/>
    </source>
</evidence>
<dbReference type="FunFam" id="3.30.54.20:FF:000002">
    <property type="entry name" value="Threonine--tRNA ligase"/>
    <property type="match status" value="1"/>
</dbReference>
<reference evidence="16" key="1">
    <citation type="journal article" date="2020" name="mSystems">
        <title>Genome- and Community-Level Interaction Insights into Carbon Utilization and Element Cycling Functions of Hydrothermarchaeota in Hydrothermal Sediment.</title>
        <authorList>
            <person name="Zhou Z."/>
            <person name="Liu Y."/>
            <person name="Xu W."/>
            <person name="Pan J."/>
            <person name="Luo Z.H."/>
            <person name="Li M."/>
        </authorList>
    </citation>
    <scope>NUCLEOTIDE SEQUENCE [LARGE SCALE GENOMIC DNA]</scope>
    <source>
        <strain evidence="16">SpSt-456</strain>
    </source>
</reference>
<dbReference type="EMBL" id="DSTK01000026">
    <property type="protein sequence ID" value="HFK97447.1"/>
    <property type="molecule type" value="Genomic_DNA"/>
</dbReference>
<dbReference type="PRINTS" id="PR01047">
    <property type="entry name" value="TRNASYNTHTHR"/>
</dbReference>
<dbReference type="AlphaFoldDB" id="A0A832EAN7"/>
<name>A0A832EAN7_9BACT</name>
<dbReference type="InterPro" id="IPR012676">
    <property type="entry name" value="TGS-like"/>
</dbReference>
<dbReference type="SUPFAM" id="SSF55186">
    <property type="entry name" value="ThrRS/AlaRS common domain"/>
    <property type="match status" value="1"/>
</dbReference>
<dbReference type="InterPro" id="IPR036621">
    <property type="entry name" value="Anticodon-bd_dom_sf"/>
</dbReference>
<dbReference type="SUPFAM" id="SSF81271">
    <property type="entry name" value="TGS-like"/>
    <property type="match status" value="1"/>
</dbReference>
<comment type="caution">
    <text evidence="16">The sequence shown here is derived from an EMBL/GenBank/DDBJ whole genome shotgun (WGS) entry which is preliminary data.</text>
</comment>
<feature type="domain" description="TGS" evidence="15">
    <location>
        <begin position="4"/>
        <end position="66"/>
    </location>
</feature>
<dbReference type="InterPro" id="IPR047246">
    <property type="entry name" value="ThrRS_anticodon"/>
</dbReference>
<dbReference type="FunFam" id="3.30.980.10:FF:000005">
    <property type="entry name" value="Threonyl-tRNA synthetase, mitochondrial"/>
    <property type="match status" value="1"/>
</dbReference>
<evidence type="ECO:0000259" key="14">
    <source>
        <dbReference type="PROSITE" id="PS50862"/>
    </source>
</evidence>
<dbReference type="HAMAP" id="MF_00184">
    <property type="entry name" value="Thr_tRNA_synth"/>
    <property type="match status" value="1"/>
</dbReference>
<dbReference type="FunFam" id="3.30.930.10:FF:000002">
    <property type="entry name" value="Threonine--tRNA ligase"/>
    <property type="match status" value="1"/>
</dbReference>
<dbReference type="GO" id="GO:0006435">
    <property type="term" value="P:threonyl-tRNA aminoacylation"/>
    <property type="evidence" value="ECO:0007669"/>
    <property type="project" value="UniProtKB-UniRule"/>
</dbReference>
<gene>
    <name evidence="13 16" type="primary">thrS</name>
    <name evidence="16" type="ORF">ENS06_09025</name>
</gene>
<evidence type="ECO:0000256" key="11">
    <source>
        <dbReference type="ARBA" id="ARBA00023146"/>
    </source>
</evidence>
<proteinExistence type="inferred from homology"/>
<keyword evidence="10 13" id="KW-0648">Protein biosynthesis</keyword>
<keyword evidence="9 13" id="KW-0694">RNA-binding</keyword>
<dbReference type="SUPFAM" id="SSF55681">
    <property type="entry name" value="Class II aaRS and biotin synthetases"/>
    <property type="match status" value="1"/>
</dbReference>
<evidence type="ECO:0000256" key="3">
    <source>
        <dbReference type="ARBA" id="ARBA00022555"/>
    </source>
</evidence>
<dbReference type="PROSITE" id="PS51880">
    <property type="entry name" value="TGS"/>
    <property type="match status" value="1"/>
</dbReference>
<evidence type="ECO:0000256" key="9">
    <source>
        <dbReference type="ARBA" id="ARBA00022884"/>
    </source>
</evidence>
<comment type="subcellular location">
    <subcellularLocation>
        <location evidence="13">Cytoplasm</location>
    </subcellularLocation>
</comment>
<evidence type="ECO:0000256" key="6">
    <source>
        <dbReference type="ARBA" id="ARBA00022741"/>
    </source>
</evidence>
<dbReference type="InterPro" id="IPR045864">
    <property type="entry name" value="aa-tRNA-synth_II/BPL/LPL"/>
</dbReference>
<dbReference type="InterPro" id="IPR033728">
    <property type="entry name" value="ThrRS_core"/>
</dbReference>
<dbReference type="InterPro" id="IPR012947">
    <property type="entry name" value="tRNA_SAD"/>
</dbReference>
<dbReference type="InterPro" id="IPR018163">
    <property type="entry name" value="Thr/Ala-tRNA-synth_IIc_edit"/>
</dbReference>
<keyword evidence="7 13" id="KW-0862">Zinc</keyword>
<sequence>MVEQSEQVRVTLSDGTSVEVPKGATVADVLALWKKSPNGWVAARLNGRLLDLNAPVEEGGALEPLSPESPEGLEILRHSTSHIMAQAVQELFPGTKIAIGPAIENGFYYDFDTAQPFSPEDLEKIEAKMAEIIEARLPFRREEWEREKAITLFRDRGEKYKVELLEELQDSTVSVYRQGDFVDLCRGPHIPDTGYVKAYKLLSLAGAYWRGDERNPMLQRIYGTVFPDKKALKKYLDFLAEAQRRDHRRLGRELDLFSFSDEVGAGMVIYHPKGALLRHILETFEKKEHLRRGYQIVMGPTLLKTELWKRSGHFDNYRENMYFTEIEGQSYGIKPMNCLSHMLIYKSKVRSYRDLPIRYFELGTVHRHEKSGVLHGLLRVRQFTQDDAHILCTPDQLHGEIQGIVDFVIEVMGLFGFSYEMEISTRPEKSIGTDEDWERATRALMAALEDKGIPFQICEGEGAFYGPKIDVKLRDALERKWQCATIQCDFTLPERFDLTYVGPDGNRHRPVMLHRVILGAIERFLGVLIEHYAGAFPTWLAPVQAVLVTVTDKQLPFAREVYERMREAGVRVEIDERNEKLGFKIREAQMQKIPYMLVIGDNEVEAGAVRPRQRDGRQLDLMSPEAFIELIRAECLEGSGGRIGLGAV</sequence>
<feature type="domain" description="Aminoacyl-transfer RNA synthetases class-II family profile" evidence="14">
    <location>
        <begin position="237"/>
        <end position="537"/>
    </location>
</feature>
<comment type="cofactor">
    <cofactor evidence="13">
        <name>Zn(2+)</name>
        <dbReference type="ChEBI" id="CHEBI:29105"/>
    </cofactor>
    <text evidence="13">Binds 1 zinc ion per subunit.</text>
</comment>
<evidence type="ECO:0000256" key="5">
    <source>
        <dbReference type="ARBA" id="ARBA00022723"/>
    </source>
</evidence>
<keyword evidence="11 13" id="KW-0030">Aminoacyl-tRNA synthetase</keyword>
<evidence type="ECO:0000256" key="10">
    <source>
        <dbReference type="ARBA" id="ARBA00022917"/>
    </source>
</evidence>
<accession>A0A832EAN7</accession>
<dbReference type="GO" id="GO:0046872">
    <property type="term" value="F:metal ion binding"/>
    <property type="evidence" value="ECO:0007669"/>
    <property type="project" value="UniProtKB-KW"/>
</dbReference>
<dbReference type="Gene3D" id="3.10.20.30">
    <property type="match status" value="1"/>
</dbReference>
<dbReference type="NCBIfam" id="TIGR00418">
    <property type="entry name" value="thrS"/>
    <property type="match status" value="1"/>
</dbReference>
<dbReference type="SMART" id="SM00863">
    <property type="entry name" value="tRNA_SAD"/>
    <property type="match status" value="1"/>
</dbReference>
<comment type="similarity">
    <text evidence="1 13">Belongs to the class-II aminoacyl-tRNA synthetase family.</text>
</comment>
<dbReference type="GO" id="GO:0005524">
    <property type="term" value="F:ATP binding"/>
    <property type="evidence" value="ECO:0007669"/>
    <property type="project" value="UniProtKB-UniRule"/>
</dbReference>
<dbReference type="InterPro" id="IPR004154">
    <property type="entry name" value="Anticodon-bd"/>
</dbReference>
<dbReference type="EC" id="6.1.1.3" evidence="13"/>
<dbReference type="GO" id="GO:0004829">
    <property type="term" value="F:threonine-tRNA ligase activity"/>
    <property type="evidence" value="ECO:0007669"/>
    <property type="project" value="UniProtKB-UniRule"/>
</dbReference>
<keyword evidence="6 13" id="KW-0547">Nucleotide-binding</keyword>
<feature type="binding site" evidence="13">
    <location>
        <position position="389"/>
    </location>
    <ligand>
        <name>Zn(2+)</name>
        <dbReference type="ChEBI" id="CHEBI:29105"/>
        <note>catalytic</note>
    </ligand>
</feature>
<dbReference type="InterPro" id="IPR002320">
    <property type="entry name" value="Thr-tRNA-ligase_IIa"/>
</dbReference>
<dbReference type="PANTHER" id="PTHR11451">
    <property type="entry name" value="THREONINE-TRNA LIGASE"/>
    <property type="match status" value="1"/>
</dbReference>
<dbReference type="Gene3D" id="3.30.980.10">
    <property type="entry name" value="Threonyl-trna Synthetase, Chain A, domain 2"/>
    <property type="match status" value="1"/>
</dbReference>
<dbReference type="PANTHER" id="PTHR11451:SF44">
    <property type="entry name" value="THREONINE--TRNA LIGASE, CHLOROPLASTIC_MITOCHONDRIAL 2"/>
    <property type="match status" value="1"/>
</dbReference>
<evidence type="ECO:0000256" key="2">
    <source>
        <dbReference type="ARBA" id="ARBA00022490"/>
    </source>
</evidence>
<evidence type="ECO:0000256" key="8">
    <source>
        <dbReference type="ARBA" id="ARBA00022840"/>
    </source>
</evidence>
<dbReference type="CDD" id="cd00860">
    <property type="entry name" value="ThrRS_anticodon"/>
    <property type="match status" value="1"/>
</dbReference>
<evidence type="ECO:0000313" key="16">
    <source>
        <dbReference type="EMBL" id="HFK97447.1"/>
    </source>
</evidence>
<dbReference type="GO" id="GO:0000049">
    <property type="term" value="F:tRNA binding"/>
    <property type="evidence" value="ECO:0007669"/>
    <property type="project" value="UniProtKB-KW"/>
</dbReference>
<feature type="region of interest" description="Catalytic" evidence="13">
    <location>
        <begin position="246"/>
        <end position="537"/>
    </location>
</feature>
<dbReference type="InterPro" id="IPR012675">
    <property type="entry name" value="Beta-grasp_dom_sf"/>
</dbReference>
<evidence type="ECO:0000259" key="15">
    <source>
        <dbReference type="PROSITE" id="PS51880"/>
    </source>
</evidence>
<keyword evidence="4 13" id="KW-0436">Ligase</keyword>
<organism evidence="16">
    <name type="scientific">Desulfacinum infernum</name>
    <dbReference type="NCBI Taxonomy" id="35837"/>
    <lineage>
        <taxon>Bacteria</taxon>
        <taxon>Pseudomonadati</taxon>
        <taxon>Thermodesulfobacteriota</taxon>
        <taxon>Syntrophobacteria</taxon>
        <taxon>Syntrophobacterales</taxon>
        <taxon>Syntrophobacteraceae</taxon>
        <taxon>Desulfacinum</taxon>
    </lineage>
</organism>
<dbReference type="Gene3D" id="3.30.930.10">
    <property type="entry name" value="Bira Bifunctional Protein, Domain 2"/>
    <property type="match status" value="1"/>
</dbReference>
<dbReference type="Pfam" id="PF03129">
    <property type="entry name" value="HGTP_anticodon"/>
    <property type="match status" value="1"/>
</dbReference>
<dbReference type="PROSITE" id="PS50862">
    <property type="entry name" value="AA_TRNA_LIGASE_II"/>
    <property type="match status" value="1"/>
</dbReference>
<keyword evidence="2 13" id="KW-0963">Cytoplasm</keyword>
<keyword evidence="3 13" id="KW-0820">tRNA-binding</keyword>
<dbReference type="GO" id="GO:0005829">
    <property type="term" value="C:cytosol"/>
    <property type="evidence" value="ECO:0007669"/>
    <property type="project" value="TreeGrafter"/>
</dbReference>
<protein>
    <recommendedName>
        <fullName evidence="13">Threonine--tRNA ligase</fullName>
        <ecNumber evidence="13">6.1.1.3</ecNumber>
    </recommendedName>
    <alternativeName>
        <fullName evidence="13">Threonyl-tRNA synthetase</fullName>
        <shortName evidence="13">ThrRS</shortName>
    </alternativeName>
</protein>